<protein>
    <submittedName>
        <fullName evidence="2">Activin types I and II receptor domain-containing protein</fullName>
    </submittedName>
</protein>
<name>A0AAF3FK35_9BILA</name>
<sequence length="111" mass="11455">MTLGDGNIECYVGSPTPGQSTAQVATATLCANCKYCLKLSGTLGGATFTYRGCGCLNQQYPYTCSSTQTQSSISSVPGFSGNAYCCSGDRCNAAPTSSVLIIGLLLCITFF</sequence>
<evidence type="ECO:0000313" key="2">
    <source>
        <dbReference type="WBParaSite" id="MBELARI_LOCUS7479"/>
    </source>
</evidence>
<dbReference type="InterPro" id="IPR045860">
    <property type="entry name" value="Snake_toxin-like_sf"/>
</dbReference>
<dbReference type="SUPFAM" id="SSF57302">
    <property type="entry name" value="Snake toxin-like"/>
    <property type="match status" value="1"/>
</dbReference>
<organism evidence="1 2">
    <name type="scientific">Mesorhabditis belari</name>
    <dbReference type="NCBI Taxonomy" id="2138241"/>
    <lineage>
        <taxon>Eukaryota</taxon>
        <taxon>Metazoa</taxon>
        <taxon>Ecdysozoa</taxon>
        <taxon>Nematoda</taxon>
        <taxon>Chromadorea</taxon>
        <taxon>Rhabditida</taxon>
        <taxon>Rhabditina</taxon>
        <taxon>Rhabditomorpha</taxon>
        <taxon>Rhabditoidea</taxon>
        <taxon>Rhabditidae</taxon>
        <taxon>Mesorhabditinae</taxon>
        <taxon>Mesorhabditis</taxon>
    </lineage>
</organism>
<evidence type="ECO:0000313" key="1">
    <source>
        <dbReference type="Proteomes" id="UP000887575"/>
    </source>
</evidence>
<keyword evidence="1" id="KW-1185">Reference proteome</keyword>
<dbReference type="Proteomes" id="UP000887575">
    <property type="component" value="Unassembled WGS sequence"/>
</dbReference>
<reference evidence="2" key="1">
    <citation type="submission" date="2024-02" db="UniProtKB">
        <authorList>
            <consortium name="WormBaseParasite"/>
        </authorList>
    </citation>
    <scope>IDENTIFICATION</scope>
</reference>
<dbReference type="AlphaFoldDB" id="A0AAF3FK35"/>
<dbReference type="WBParaSite" id="MBELARI_LOCUS7479">
    <property type="protein sequence ID" value="MBELARI_LOCUS7479"/>
    <property type="gene ID" value="MBELARI_LOCUS7479"/>
</dbReference>
<proteinExistence type="predicted"/>
<accession>A0AAF3FK35</accession>